<dbReference type="Gene3D" id="2.40.128.110">
    <property type="entry name" value="Lipid/polyisoprenoid-binding, YceI-like"/>
    <property type="match status" value="1"/>
</dbReference>
<dbReference type="InterPro" id="IPR036761">
    <property type="entry name" value="TTHA0802/YceI-like_sf"/>
</dbReference>
<dbReference type="InterPro" id="IPR007372">
    <property type="entry name" value="Lipid/polyisoprenoid-bd_YceI"/>
</dbReference>
<dbReference type="RefSeq" id="WP_198881003.1">
    <property type="nucleotide sequence ID" value="NZ_JAEKJA010000003.1"/>
</dbReference>
<gene>
    <name evidence="3" type="ORF">JCR33_05430</name>
</gene>
<dbReference type="Proteomes" id="UP000609531">
    <property type="component" value="Unassembled WGS sequence"/>
</dbReference>
<dbReference type="AlphaFoldDB" id="A0A934IMJ0"/>
<feature type="signal peptide" evidence="1">
    <location>
        <begin position="1"/>
        <end position="22"/>
    </location>
</feature>
<proteinExistence type="predicted"/>
<dbReference type="PANTHER" id="PTHR34406:SF1">
    <property type="entry name" value="PROTEIN YCEI"/>
    <property type="match status" value="1"/>
</dbReference>
<feature type="domain" description="Lipid/polyisoprenoid-binding YceI-like" evidence="2">
    <location>
        <begin position="28"/>
        <end position="183"/>
    </location>
</feature>
<feature type="chain" id="PRO_5037757403" evidence="1">
    <location>
        <begin position="23"/>
        <end position="188"/>
    </location>
</feature>
<comment type="caution">
    <text evidence="3">The sequence shown here is derived from an EMBL/GenBank/DDBJ whole genome shotgun (WGS) entry which is preliminary data.</text>
</comment>
<dbReference type="SUPFAM" id="SSF101874">
    <property type="entry name" value="YceI-like"/>
    <property type="match status" value="1"/>
</dbReference>
<dbReference type="Pfam" id="PF04264">
    <property type="entry name" value="YceI"/>
    <property type="match status" value="1"/>
</dbReference>
<dbReference type="EMBL" id="JAEKJA010000003">
    <property type="protein sequence ID" value="MBJ3775118.1"/>
    <property type="molecule type" value="Genomic_DNA"/>
</dbReference>
<protein>
    <submittedName>
        <fullName evidence="3">YceI family protein</fullName>
    </submittedName>
</protein>
<dbReference type="PANTHER" id="PTHR34406">
    <property type="entry name" value="PROTEIN YCEI"/>
    <property type="match status" value="1"/>
</dbReference>
<evidence type="ECO:0000313" key="3">
    <source>
        <dbReference type="EMBL" id="MBJ3775118.1"/>
    </source>
</evidence>
<evidence type="ECO:0000259" key="2">
    <source>
        <dbReference type="SMART" id="SM00867"/>
    </source>
</evidence>
<sequence length="188" mass="20287">MKTLAFLVLLLPALLEPRPAAAELASGTYRLVPQRAAAHILVTSPIGRARLELPFVEGDMVLDGDGRIIGGGAVLNAREMSANNVLVKKALSGANGFHVDQHATVGFRVLGGEVRGDQITIDGELTVKGVTLPVRFTGELLRAEPQRMVARLQTTIDRTGFGVTAGRPLYSREATVRLRLVGMKRRER</sequence>
<dbReference type="SMART" id="SM00867">
    <property type="entry name" value="YceI"/>
    <property type="match status" value="1"/>
</dbReference>
<evidence type="ECO:0000313" key="4">
    <source>
        <dbReference type="Proteomes" id="UP000609531"/>
    </source>
</evidence>
<keyword evidence="1" id="KW-0732">Signal</keyword>
<evidence type="ECO:0000256" key="1">
    <source>
        <dbReference type="SAM" id="SignalP"/>
    </source>
</evidence>
<reference evidence="3" key="1">
    <citation type="submission" date="2020-12" db="EMBL/GenBank/DDBJ databases">
        <title>Bacterial taxonomy.</title>
        <authorList>
            <person name="Pan X."/>
        </authorList>
    </citation>
    <scope>NUCLEOTIDE SEQUENCE</scope>
    <source>
        <strain evidence="3">B2012</strain>
    </source>
</reference>
<accession>A0A934IMJ0</accession>
<keyword evidence="4" id="KW-1185">Reference proteome</keyword>
<organism evidence="3 4">
    <name type="scientific">Acuticoccus mangrovi</name>
    <dbReference type="NCBI Taxonomy" id="2796142"/>
    <lineage>
        <taxon>Bacteria</taxon>
        <taxon>Pseudomonadati</taxon>
        <taxon>Pseudomonadota</taxon>
        <taxon>Alphaproteobacteria</taxon>
        <taxon>Hyphomicrobiales</taxon>
        <taxon>Amorphaceae</taxon>
        <taxon>Acuticoccus</taxon>
    </lineage>
</organism>
<name>A0A934IMJ0_9HYPH</name>